<reference evidence="1 2" key="1">
    <citation type="submission" date="2010-08" db="EMBL/GenBank/DDBJ databases">
        <title>Complete sequence of Gallionella capsiferriformans ES-2.</title>
        <authorList>
            <consortium name="US DOE Joint Genome Institute"/>
            <person name="Lucas S."/>
            <person name="Copeland A."/>
            <person name="Lapidus A."/>
            <person name="Cheng J.-F."/>
            <person name="Bruce D."/>
            <person name="Goodwin L."/>
            <person name="Pitluck S."/>
            <person name="Chertkov O."/>
            <person name="Davenport K.W."/>
            <person name="Detter J.C."/>
            <person name="Han C."/>
            <person name="Tapia R."/>
            <person name="Land M."/>
            <person name="Hauser L."/>
            <person name="Chang Y.-J."/>
            <person name="Jeffries C."/>
            <person name="Kyrpides N."/>
            <person name="Ivanova N."/>
            <person name="Mikhailova N."/>
            <person name="Shelobolina E.S."/>
            <person name="Picardal F."/>
            <person name="Roden E."/>
            <person name="Emerson D."/>
            <person name="Woyke T."/>
        </authorList>
    </citation>
    <scope>NUCLEOTIDE SEQUENCE [LARGE SCALE GENOMIC DNA]</scope>
    <source>
        <strain evidence="1 2">ES-2</strain>
    </source>
</reference>
<evidence type="ECO:0000313" key="2">
    <source>
        <dbReference type="Proteomes" id="UP000001235"/>
    </source>
</evidence>
<keyword evidence="2" id="KW-1185">Reference proteome</keyword>
<name>D9SG45_GALCS</name>
<dbReference type="RefSeq" id="WP_013293431.1">
    <property type="nucleotide sequence ID" value="NC_014394.1"/>
</dbReference>
<dbReference type="HOGENOM" id="CLU_2601024_0_0_4"/>
<protein>
    <submittedName>
        <fullName evidence="1">Uncharacterized protein</fullName>
    </submittedName>
</protein>
<dbReference type="STRING" id="395494.Galf_1473"/>
<dbReference type="EMBL" id="CP002159">
    <property type="protein sequence ID" value="ADL55492.1"/>
    <property type="molecule type" value="Genomic_DNA"/>
</dbReference>
<gene>
    <name evidence="1" type="ordered locus">Galf_1473</name>
</gene>
<sequence>MKDKSDNKADGIASQLAEGMGQLRAGFMQTITGPRFIRRSFVAYFAPVIAGCRLSKKRNWHYFQQLRVVYRYAFWRGRT</sequence>
<dbReference type="KEGG" id="gca:Galf_1473"/>
<evidence type="ECO:0000313" key="1">
    <source>
        <dbReference type="EMBL" id="ADL55492.1"/>
    </source>
</evidence>
<dbReference type="AlphaFoldDB" id="D9SG45"/>
<proteinExistence type="predicted"/>
<accession>D9SG45</accession>
<organism evidence="1 2">
    <name type="scientific">Gallionella capsiferriformans (strain ES-2)</name>
    <name type="common">Gallionella ferruginea capsiferriformans (strain ES-2)</name>
    <dbReference type="NCBI Taxonomy" id="395494"/>
    <lineage>
        <taxon>Bacteria</taxon>
        <taxon>Pseudomonadati</taxon>
        <taxon>Pseudomonadota</taxon>
        <taxon>Betaproteobacteria</taxon>
        <taxon>Nitrosomonadales</taxon>
        <taxon>Gallionellaceae</taxon>
        <taxon>Gallionella</taxon>
    </lineage>
</organism>
<dbReference type="Proteomes" id="UP000001235">
    <property type="component" value="Chromosome"/>
</dbReference>